<organism evidence="1 2">
    <name type="scientific">Devosia neptuniae</name>
    <dbReference type="NCBI Taxonomy" id="191302"/>
    <lineage>
        <taxon>Bacteria</taxon>
        <taxon>Pseudomonadati</taxon>
        <taxon>Pseudomonadota</taxon>
        <taxon>Alphaproteobacteria</taxon>
        <taxon>Hyphomicrobiales</taxon>
        <taxon>Devosiaceae</taxon>
        <taxon>Devosia</taxon>
    </lineage>
</organism>
<evidence type="ECO:0000313" key="1">
    <source>
        <dbReference type="EMBL" id="UXN70886.1"/>
    </source>
</evidence>
<keyword evidence="2" id="KW-1185">Reference proteome</keyword>
<sequence>MTDLVEVHVAERTVIEVTAPGPQGIQGETGPVGPSVADGDKGDIVVSGSGVTWTIDPTLLSAFMRGIMAAANEAAFKAAVNLEIGVDVQAYSAVLAGTTASFLTAHSTKLGHISVTQSVDLDAIETRVNALDAAVILKGTWDASTGAFPGSGVAQAGDSYIVSVAGTVGGIAFALNDRLIAITDNASTTVFAANWFKADYTDAVLSVAGKTGAVTIQVSDIMDMSANARSFNQAANYAAMRVALSLVPGTDVQAQGATLTALEALNFVQGDIVYFSAADTPVRLSKGSAGQVLTMNVGATAPTWAAPASGAPVSFSANKNAIDQAGIPSATATQLTFSTEEWDDGPYFSSSAWTPPAGRYRISASAQVTAGVTVGALHELVVYKNGSPHRYLDLSEILQYSTLKGACVVSANGTDVFTIWYSGAGAGTKTISGGVLTTYFQGEAI</sequence>
<dbReference type="EMBL" id="CP104965">
    <property type="protein sequence ID" value="UXN70886.1"/>
    <property type="molecule type" value="Genomic_DNA"/>
</dbReference>
<proteinExistence type="predicted"/>
<evidence type="ECO:0000313" key="2">
    <source>
        <dbReference type="Proteomes" id="UP001061862"/>
    </source>
</evidence>
<dbReference type="Proteomes" id="UP001061862">
    <property type="component" value="Chromosome"/>
</dbReference>
<name>A0ABY6CIR1_9HYPH</name>
<dbReference type="RefSeq" id="WP_262170166.1">
    <property type="nucleotide sequence ID" value="NZ_CP104965.1"/>
</dbReference>
<gene>
    <name evidence="1" type="ORF">N8A98_06780</name>
</gene>
<protein>
    <submittedName>
        <fullName evidence="1">Uncharacterized protein</fullName>
    </submittedName>
</protein>
<accession>A0ABY6CIR1</accession>
<reference evidence="1 2" key="1">
    <citation type="submission" date="2022-09" db="EMBL/GenBank/DDBJ databases">
        <title>Interaction between co-microsymbionts with complementary sets of symbiotic genes in legume-rhizobium systems.</title>
        <authorList>
            <person name="Safronova V."/>
            <person name="Sazanova A."/>
            <person name="Afonin A."/>
            <person name="Chirak E."/>
        </authorList>
    </citation>
    <scope>NUCLEOTIDE SEQUENCE [LARGE SCALE GENOMIC DNA]</scope>
    <source>
        <strain evidence="1 2">A18/4-1</strain>
    </source>
</reference>